<evidence type="ECO:0008006" key="4">
    <source>
        <dbReference type="Google" id="ProtNLM"/>
    </source>
</evidence>
<keyword evidence="3" id="KW-1185">Reference proteome</keyword>
<proteinExistence type="predicted"/>
<feature type="chain" id="PRO_5045570534" description="Secreted protein" evidence="1">
    <location>
        <begin position="31"/>
        <end position="119"/>
    </location>
</feature>
<dbReference type="EMBL" id="JAHRIO010079996">
    <property type="protein sequence ID" value="MEQ2183737.1"/>
    <property type="molecule type" value="Genomic_DNA"/>
</dbReference>
<reference evidence="2 3" key="1">
    <citation type="submission" date="2021-06" db="EMBL/GenBank/DDBJ databases">
        <authorList>
            <person name="Palmer J.M."/>
        </authorList>
    </citation>
    <scope>NUCLEOTIDE SEQUENCE [LARGE SCALE GENOMIC DNA]</scope>
    <source>
        <strain evidence="2 3">GA_2019</strain>
        <tissue evidence="2">Muscle</tissue>
    </source>
</reference>
<organism evidence="2 3">
    <name type="scientific">Goodea atripinnis</name>
    <dbReference type="NCBI Taxonomy" id="208336"/>
    <lineage>
        <taxon>Eukaryota</taxon>
        <taxon>Metazoa</taxon>
        <taxon>Chordata</taxon>
        <taxon>Craniata</taxon>
        <taxon>Vertebrata</taxon>
        <taxon>Euteleostomi</taxon>
        <taxon>Actinopterygii</taxon>
        <taxon>Neopterygii</taxon>
        <taxon>Teleostei</taxon>
        <taxon>Neoteleostei</taxon>
        <taxon>Acanthomorphata</taxon>
        <taxon>Ovalentaria</taxon>
        <taxon>Atherinomorphae</taxon>
        <taxon>Cyprinodontiformes</taxon>
        <taxon>Goodeidae</taxon>
        <taxon>Goodea</taxon>
    </lineage>
</organism>
<sequence length="119" mass="12850">MAHFRAAPTEQNTRLLLLLLIAQKLGRAAARVEGGWLVSRPLGSEVMIGNDSAEDTWDNDGVANSPDDKMKAQNRRVHLVTPAGTMTGLKSCSACVCITRTKRGSIGKFQTCSIPSPFH</sequence>
<dbReference type="Proteomes" id="UP001476798">
    <property type="component" value="Unassembled WGS sequence"/>
</dbReference>
<accession>A0ABV0PJR9</accession>
<protein>
    <recommendedName>
        <fullName evidence="4">Secreted protein</fullName>
    </recommendedName>
</protein>
<evidence type="ECO:0000313" key="3">
    <source>
        <dbReference type="Proteomes" id="UP001476798"/>
    </source>
</evidence>
<evidence type="ECO:0000256" key="1">
    <source>
        <dbReference type="SAM" id="SignalP"/>
    </source>
</evidence>
<name>A0ABV0PJR9_9TELE</name>
<feature type="signal peptide" evidence="1">
    <location>
        <begin position="1"/>
        <end position="30"/>
    </location>
</feature>
<keyword evidence="1" id="KW-0732">Signal</keyword>
<comment type="caution">
    <text evidence="2">The sequence shown here is derived from an EMBL/GenBank/DDBJ whole genome shotgun (WGS) entry which is preliminary data.</text>
</comment>
<evidence type="ECO:0000313" key="2">
    <source>
        <dbReference type="EMBL" id="MEQ2183737.1"/>
    </source>
</evidence>
<gene>
    <name evidence="2" type="ORF">GOODEAATRI_001086</name>
</gene>